<comment type="caution">
    <text evidence="1">The sequence shown here is derived from an EMBL/GenBank/DDBJ whole genome shotgun (WGS) entry which is preliminary data.</text>
</comment>
<evidence type="ECO:0008006" key="2">
    <source>
        <dbReference type="Google" id="ProtNLM"/>
    </source>
</evidence>
<evidence type="ECO:0000313" key="1">
    <source>
        <dbReference type="EMBL" id="KKO01762.1"/>
    </source>
</evidence>
<name>A0A0F9XQT2_9ZZZZ</name>
<accession>A0A0F9XQT2</accession>
<reference evidence="1" key="1">
    <citation type="journal article" date="2015" name="Nature">
        <title>Complex archaea that bridge the gap between prokaryotes and eukaryotes.</title>
        <authorList>
            <person name="Spang A."/>
            <person name="Saw J.H."/>
            <person name="Jorgensen S.L."/>
            <person name="Zaremba-Niedzwiedzka K."/>
            <person name="Martijn J."/>
            <person name="Lind A.E."/>
            <person name="van Eijk R."/>
            <person name="Schleper C."/>
            <person name="Guy L."/>
            <person name="Ettema T.J."/>
        </authorList>
    </citation>
    <scope>NUCLEOTIDE SEQUENCE</scope>
</reference>
<dbReference type="EMBL" id="LAZR01000033">
    <property type="protein sequence ID" value="KKO01762.1"/>
    <property type="molecule type" value="Genomic_DNA"/>
</dbReference>
<sequence length="120" mass="13537">MTSGEKQAILRAIPKLFARWQMTEQQSSDLLGVSREIWNRIQAGHYEEPLTEDQASRALALIGIHVALRVIFTKPRCYNWIMRNNRAPLFAGQSAMDVMIAGGLPAIIRVRQYLEAELAG</sequence>
<organism evidence="1">
    <name type="scientific">marine sediment metagenome</name>
    <dbReference type="NCBI Taxonomy" id="412755"/>
    <lineage>
        <taxon>unclassified sequences</taxon>
        <taxon>metagenomes</taxon>
        <taxon>ecological metagenomes</taxon>
    </lineage>
</organism>
<proteinExistence type="predicted"/>
<gene>
    <name evidence="1" type="ORF">LCGC14_0110830</name>
</gene>
<dbReference type="AlphaFoldDB" id="A0A0F9XQT2"/>
<protein>
    <recommendedName>
        <fullName evidence="2">Antitoxin Xre/MbcA/ParS-like toxin-binding domain-containing protein</fullName>
    </recommendedName>
</protein>